<dbReference type="GO" id="GO:0004386">
    <property type="term" value="F:helicase activity"/>
    <property type="evidence" value="ECO:0007669"/>
    <property type="project" value="UniProtKB-KW"/>
</dbReference>
<evidence type="ECO:0000256" key="2">
    <source>
        <dbReference type="ARBA" id="ARBA00022801"/>
    </source>
</evidence>
<organism evidence="7 8">
    <name type="scientific">Laspinema olomoucense D3b</name>
    <dbReference type="NCBI Taxonomy" id="2953688"/>
    <lineage>
        <taxon>Bacteria</taxon>
        <taxon>Bacillati</taxon>
        <taxon>Cyanobacteriota</taxon>
        <taxon>Cyanophyceae</taxon>
        <taxon>Oscillatoriophycideae</taxon>
        <taxon>Oscillatoriales</taxon>
        <taxon>Laspinemataceae</taxon>
        <taxon>Laspinema</taxon>
        <taxon>Laspinema olomoucense</taxon>
    </lineage>
</organism>
<name>A0ABT2NF65_9CYAN</name>
<dbReference type="Gene3D" id="3.40.50.300">
    <property type="entry name" value="P-loop containing nucleotide triphosphate hydrolases"/>
    <property type="match status" value="1"/>
</dbReference>
<dbReference type="PROSITE" id="PS51192">
    <property type="entry name" value="HELICASE_ATP_BIND_1"/>
    <property type="match status" value="1"/>
</dbReference>
<dbReference type="InterPro" id="IPR057342">
    <property type="entry name" value="DEXDc_RapA"/>
</dbReference>
<dbReference type="InterPro" id="IPR001650">
    <property type="entry name" value="Helicase_C-like"/>
</dbReference>
<evidence type="ECO:0000313" key="7">
    <source>
        <dbReference type="EMBL" id="MCT7981342.1"/>
    </source>
</evidence>
<dbReference type="Pfam" id="PF00176">
    <property type="entry name" value="SNF2-rel_dom"/>
    <property type="match status" value="1"/>
</dbReference>
<keyword evidence="2" id="KW-0378">Hydrolase</keyword>
<dbReference type="Pfam" id="PF00271">
    <property type="entry name" value="Helicase_C"/>
    <property type="match status" value="1"/>
</dbReference>
<accession>A0ABT2NF65</accession>
<keyword evidence="8" id="KW-1185">Reference proteome</keyword>
<dbReference type="InterPro" id="IPR049730">
    <property type="entry name" value="SNF2/RAD54-like_C"/>
</dbReference>
<dbReference type="SMART" id="SM00487">
    <property type="entry name" value="DEXDc"/>
    <property type="match status" value="1"/>
</dbReference>
<keyword evidence="4" id="KW-0067">ATP-binding</keyword>
<dbReference type="EMBL" id="JAMXFA010000062">
    <property type="protein sequence ID" value="MCT7981342.1"/>
    <property type="molecule type" value="Genomic_DNA"/>
</dbReference>
<protein>
    <submittedName>
        <fullName evidence="7">DEAD/DEAH box helicase</fullName>
    </submittedName>
</protein>
<dbReference type="Proteomes" id="UP001525961">
    <property type="component" value="Unassembled WGS sequence"/>
</dbReference>
<keyword evidence="1" id="KW-0547">Nucleotide-binding</keyword>
<dbReference type="Gene3D" id="3.40.50.10810">
    <property type="entry name" value="Tandem AAA-ATPase domain"/>
    <property type="match status" value="1"/>
</dbReference>
<evidence type="ECO:0000256" key="3">
    <source>
        <dbReference type="ARBA" id="ARBA00022806"/>
    </source>
</evidence>
<feature type="domain" description="Helicase ATP-binding" evidence="5">
    <location>
        <begin position="119"/>
        <end position="293"/>
    </location>
</feature>
<gene>
    <name evidence="7" type="ORF">NG792_26810</name>
</gene>
<dbReference type="InterPro" id="IPR038718">
    <property type="entry name" value="SNF2-like_sf"/>
</dbReference>
<dbReference type="CDD" id="cd18011">
    <property type="entry name" value="DEXDc_RapA"/>
    <property type="match status" value="1"/>
</dbReference>
<sequence length="958" mass="108749">MPADRSSSFTPQSGDIVFCRQRQWVVIPSESPETICLRPLSGNESEIFGIYKPLLHLDPIEETSFPLPDPNALGQQNYQSAQLLVDAVRMSLRSGGGAFRCLGRLSVRPRPYQMVPLLMALRQETMRLLIADDVGVGKTIEAGLILREMLDRREINRIAILCPPQLCDQWQRELAEKFHIDAVVVRSGTISKLERQIPQGDRHLFEYYRHVIVSLDYVKSDRRRASFLAYCPDCVVVDEAHTCANRSDNLQQRYQLLSQIAQKADRHLILLTATPHSGIERSFMSLIGLLKPEFEQFELDNLAEAQRQQLAAHFIQRRRVDVRDWLGDTTPFPERIAEEADYTLSRDYRELFEQVYDFARGLVKTGDNLSHAQRRGRYWSALAIIRCVMSSPAAAVATLQRQASQKDAPETDISLTEDPLFDEDLAAAYVDDPTEQERTSDLAPSMIVERGKQTYSDRERRLLREFVKAAQGLQEKGDSASKTLGDRKLQRTIALVGELLEEGSNPIVWCRYIATAKYVASALQQAFGSKRNSNIRAIAIHGEQSEEERETRLAELVQYPQRILVATDCLSEGINLQEHFSSAIHYDLPWNPNRLEQREGRVDRYGQTAERVRCILLFGKDNPVDGAVLEVLIRKAVEIHRTLGITVPVPMDSETVSEAVFKSLFERATDARQLSLFELGDGSSLDAVHQTWDRAVEREKRTRTRFAQRSIKPEEVERELVEVDRALGKEADVERFVRIGFEKLHSALIQCKGGWEMPRVPDCLQPAVGSRPKRITFYHPAAEGVEYIGRNHPLVETLACYAFAQAFDQNSEAIASRCNVIVTDAVAQPTVLMLLRLRHRLESRQDNPLMVEECLTVGFTGTPSNPQWLEMERVQTLFEKAQPTGDLPLVRQQASMENLFKRLDELNPFLDELAKARSQQLGEAHRRVRAITKEGKVQVKPILPMDLIGVYLLLGHSP</sequence>
<feature type="domain" description="Helicase C-terminal" evidence="6">
    <location>
        <begin position="488"/>
        <end position="655"/>
    </location>
</feature>
<dbReference type="SMART" id="SM00490">
    <property type="entry name" value="HELICc"/>
    <property type="match status" value="1"/>
</dbReference>
<dbReference type="PROSITE" id="PS51194">
    <property type="entry name" value="HELICASE_CTER"/>
    <property type="match status" value="1"/>
</dbReference>
<proteinExistence type="predicted"/>
<dbReference type="InterPro" id="IPR000330">
    <property type="entry name" value="SNF2_N"/>
</dbReference>
<dbReference type="InterPro" id="IPR027417">
    <property type="entry name" value="P-loop_NTPase"/>
</dbReference>
<evidence type="ECO:0000259" key="5">
    <source>
        <dbReference type="PROSITE" id="PS51192"/>
    </source>
</evidence>
<keyword evidence="3 7" id="KW-0347">Helicase</keyword>
<evidence type="ECO:0000256" key="4">
    <source>
        <dbReference type="ARBA" id="ARBA00022840"/>
    </source>
</evidence>
<comment type="caution">
    <text evidence="7">The sequence shown here is derived from an EMBL/GenBank/DDBJ whole genome shotgun (WGS) entry which is preliminary data.</text>
</comment>
<dbReference type="PANTHER" id="PTHR45766:SF6">
    <property type="entry name" value="SWI_SNF-RELATED MATRIX-ASSOCIATED ACTIN-DEPENDENT REGULATOR OF CHROMATIN SUBFAMILY A-LIKE PROTEIN 1"/>
    <property type="match status" value="1"/>
</dbReference>
<dbReference type="PANTHER" id="PTHR45766">
    <property type="entry name" value="DNA ANNEALING HELICASE AND ENDONUCLEASE ZRANB3 FAMILY MEMBER"/>
    <property type="match status" value="1"/>
</dbReference>
<reference evidence="7 8" key="1">
    <citation type="journal article" date="2022" name="Front. Microbiol.">
        <title>High genomic differentiation and limited gene flow indicate recent cryptic speciation within the genus Laspinema (cyanobacteria).</title>
        <authorList>
            <person name="Stanojkovic A."/>
            <person name="Skoupy S."/>
            <person name="Skaloud P."/>
            <person name="Dvorak P."/>
        </authorList>
    </citation>
    <scope>NUCLEOTIDE SEQUENCE [LARGE SCALE GENOMIC DNA]</scope>
    <source>
        <strain evidence="7 8">D3b</strain>
    </source>
</reference>
<evidence type="ECO:0000259" key="6">
    <source>
        <dbReference type="PROSITE" id="PS51194"/>
    </source>
</evidence>
<dbReference type="SUPFAM" id="SSF52540">
    <property type="entry name" value="P-loop containing nucleoside triphosphate hydrolases"/>
    <property type="match status" value="1"/>
</dbReference>
<evidence type="ECO:0000313" key="8">
    <source>
        <dbReference type="Proteomes" id="UP001525961"/>
    </source>
</evidence>
<evidence type="ECO:0000256" key="1">
    <source>
        <dbReference type="ARBA" id="ARBA00022741"/>
    </source>
</evidence>
<dbReference type="CDD" id="cd18793">
    <property type="entry name" value="SF2_C_SNF"/>
    <property type="match status" value="1"/>
</dbReference>
<dbReference type="RefSeq" id="WP_261237524.1">
    <property type="nucleotide sequence ID" value="NZ_JAMXFA010000062.1"/>
</dbReference>
<dbReference type="InterPro" id="IPR014001">
    <property type="entry name" value="Helicase_ATP-bd"/>
</dbReference>